<feature type="non-terminal residue" evidence="3">
    <location>
        <position position="1"/>
    </location>
</feature>
<name>A0A4Y9YA51_9AGAM</name>
<feature type="compositionally biased region" description="Polar residues" evidence="1">
    <location>
        <begin position="1056"/>
        <end position="1067"/>
    </location>
</feature>
<feature type="compositionally biased region" description="Basic and acidic residues" evidence="1">
    <location>
        <begin position="996"/>
        <end position="1005"/>
    </location>
</feature>
<dbReference type="InterPro" id="IPR000210">
    <property type="entry name" value="BTB/POZ_dom"/>
</dbReference>
<keyword evidence="4" id="KW-1185">Reference proteome</keyword>
<reference evidence="3 4" key="1">
    <citation type="submission" date="2019-02" db="EMBL/GenBank/DDBJ databases">
        <title>Genome sequencing of the rare red list fungi Dentipellis fragilis.</title>
        <authorList>
            <person name="Buettner E."/>
            <person name="Kellner H."/>
        </authorList>
    </citation>
    <scope>NUCLEOTIDE SEQUENCE [LARGE SCALE GENOMIC DNA]</scope>
    <source>
        <strain evidence="3 4">DSM 105465</strain>
    </source>
</reference>
<dbReference type="OrthoDB" id="2367075at2759"/>
<dbReference type="EMBL" id="SEOQ01000681">
    <property type="protein sequence ID" value="TFY58447.1"/>
    <property type="molecule type" value="Genomic_DNA"/>
</dbReference>
<feature type="compositionally biased region" description="Basic and acidic residues" evidence="1">
    <location>
        <begin position="874"/>
        <end position="890"/>
    </location>
</feature>
<organism evidence="3 4">
    <name type="scientific">Dentipellis fragilis</name>
    <dbReference type="NCBI Taxonomy" id="205917"/>
    <lineage>
        <taxon>Eukaryota</taxon>
        <taxon>Fungi</taxon>
        <taxon>Dikarya</taxon>
        <taxon>Basidiomycota</taxon>
        <taxon>Agaricomycotina</taxon>
        <taxon>Agaricomycetes</taxon>
        <taxon>Russulales</taxon>
        <taxon>Hericiaceae</taxon>
        <taxon>Dentipellis</taxon>
    </lineage>
</organism>
<comment type="caution">
    <text evidence="3">The sequence shown here is derived from an EMBL/GenBank/DDBJ whole genome shotgun (WGS) entry which is preliminary data.</text>
</comment>
<evidence type="ECO:0000259" key="2">
    <source>
        <dbReference type="PROSITE" id="PS50097"/>
    </source>
</evidence>
<accession>A0A4Y9YA51</accession>
<protein>
    <recommendedName>
        <fullName evidence="2">BTB domain-containing protein</fullName>
    </recommendedName>
</protein>
<feature type="domain" description="BTB" evidence="2">
    <location>
        <begin position="708"/>
        <end position="782"/>
    </location>
</feature>
<dbReference type="STRING" id="205917.A0A4Y9YA51"/>
<evidence type="ECO:0000313" key="4">
    <source>
        <dbReference type="Proteomes" id="UP000298327"/>
    </source>
</evidence>
<feature type="compositionally biased region" description="Polar residues" evidence="1">
    <location>
        <begin position="1006"/>
        <end position="1044"/>
    </location>
</feature>
<dbReference type="PROSITE" id="PS50097">
    <property type="entry name" value="BTB"/>
    <property type="match status" value="2"/>
</dbReference>
<dbReference type="Pfam" id="PF00651">
    <property type="entry name" value="BTB"/>
    <property type="match status" value="2"/>
</dbReference>
<feature type="compositionally biased region" description="Low complexity" evidence="1">
    <location>
        <begin position="934"/>
        <end position="945"/>
    </location>
</feature>
<feature type="compositionally biased region" description="Polar residues" evidence="1">
    <location>
        <begin position="660"/>
        <end position="673"/>
    </location>
</feature>
<gene>
    <name evidence="3" type="ORF">EVG20_g8144</name>
</gene>
<sequence>LSSYSALARFVFDLRNNFSVDAEDIEAVMQAMDDDVLDNPWLAFEGEMRAASEEEAPGASRPALVDFVPRKLSNVEELEESIVEKRERVRRSLSLALSANRGTRSLSTRPQESYPSHQRAASQPSTPHSPHPPVMIAPLISLDEARKKFAHADSLDIPVSPRTVTCQALNQTRIGLDEGLSLSPVTGAPQSGIKVLNNLPGLTLSSPQHHCDPAVSERYLIPRIASAPDQPRFFFSDGNISFLVKGVIYRVHRYFFCRDSPYFANLLSKSPRPHESALTPVVLEDVQWSEFEAFLSILYPTYFHESDVKTVEEWTAVLRLSTAWSFSSIRTLAIERLEPIVPPVEKLMLSSRGWFPDSSPSLRESLCIRRTGASTGEVEKMIRSHLKIQSAPETKANNLNMNTTLEKGEPEPVEQKKLPKAAARAKPKVKKEADLRKKVEQDSAMEAIVEDAVLKREAIEEPATTKLAEETTSKIVEDEVVERRVQEVSPPTDALVFQGHTAELQQAASPRGRLAAIAPDVRGSTQPMSSGESLLSAAVDEGRFGSSMSDTLAIGQMLQPTPQRILSPLPSEADWDWDTDGDVEVIASDDVHVGLDGFLAERVGDTLVVQRGLHAADNRQSPDAYYKRPLLSISVVYDDLLPPSTRASLSLSDIENFESNDLSDSMSSPQQQRSDMDKSGTMAQPNAPLIIDEKPSPKTHPRFYFDDGNIDFLVGDMLYRVHRYFFCRDSLYFVDLLLNHFASASTNDPPVKSMTVALKDVECSEFDAFLSILYPTKFHECDVTTVEGWTSVLRLSAKWSFSSVRTLATGALQRIASPVDKVVLGRTYDIGAWLRPNLVALCDREQPLTMDEGLRLGVRDVILITSVRESLRVRSQDTSRAQAEKMVDRHLKPKNTGAIPGSKAERPKEVVSVPPEGLPGNAIRISSSVPAKESSTSVAASACSAQDDPWKRQPARGRALSNLKFSERSPATDEKGAVNKDPAKKVVVDETASTARPDKQPKDKASTPQGPLPSTGSSEVPAQNQGPSSAKNNQRTEAHSSSPYLSPATKDPQGAPTKTTDISSQGVSKKGVFGWAALLIKDDDGDDSSGDESVSIRS</sequence>
<dbReference type="Gene3D" id="3.30.710.10">
    <property type="entry name" value="Potassium Channel Kv1.1, Chain A"/>
    <property type="match status" value="2"/>
</dbReference>
<feature type="compositionally biased region" description="Polar residues" evidence="1">
    <location>
        <begin position="100"/>
        <end position="123"/>
    </location>
</feature>
<feature type="region of interest" description="Disordered" evidence="1">
    <location>
        <begin position="100"/>
        <end position="134"/>
    </location>
</feature>
<feature type="region of interest" description="Disordered" evidence="1">
    <location>
        <begin position="874"/>
        <end position="1068"/>
    </location>
</feature>
<dbReference type="SMART" id="SM00225">
    <property type="entry name" value="BTB"/>
    <property type="match status" value="2"/>
</dbReference>
<dbReference type="SUPFAM" id="SSF54695">
    <property type="entry name" value="POZ domain"/>
    <property type="match status" value="2"/>
</dbReference>
<feature type="domain" description="BTB" evidence="2">
    <location>
        <begin position="238"/>
        <end position="307"/>
    </location>
</feature>
<feature type="compositionally biased region" description="Basic and acidic residues" evidence="1">
    <location>
        <begin position="965"/>
        <end position="988"/>
    </location>
</feature>
<evidence type="ECO:0000313" key="3">
    <source>
        <dbReference type="EMBL" id="TFY58447.1"/>
    </source>
</evidence>
<dbReference type="AlphaFoldDB" id="A0A4Y9YA51"/>
<evidence type="ECO:0000256" key="1">
    <source>
        <dbReference type="SAM" id="MobiDB-lite"/>
    </source>
</evidence>
<dbReference type="InterPro" id="IPR011333">
    <property type="entry name" value="SKP1/BTB/POZ_sf"/>
</dbReference>
<proteinExistence type="predicted"/>
<feature type="region of interest" description="Disordered" evidence="1">
    <location>
        <begin position="660"/>
        <end position="692"/>
    </location>
</feature>
<dbReference type="Proteomes" id="UP000298327">
    <property type="component" value="Unassembled WGS sequence"/>
</dbReference>
<dbReference type="CDD" id="cd18186">
    <property type="entry name" value="BTB_POZ_ZBTB_KLHL-like"/>
    <property type="match status" value="1"/>
</dbReference>